<dbReference type="Proteomes" id="UP000245207">
    <property type="component" value="Unassembled WGS sequence"/>
</dbReference>
<organism evidence="3 4">
    <name type="scientific">Artemisia annua</name>
    <name type="common">Sweet wormwood</name>
    <dbReference type="NCBI Taxonomy" id="35608"/>
    <lineage>
        <taxon>Eukaryota</taxon>
        <taxon>Viridiplantae</taxon>
        <taxon>Streptophyta</taxon>
        <taxon>Embryophyta</taxon>
        <taxon>Tracheophyta</taxon>
        <taxon>Spermatophyta</taxon>
        <taxon>Magnoliopsida</taxon>
        <taxon>eudicotyledons</taxon>
        <taxon>Gunneridae</taxon>
        <taxon>Pentapetalae</taxon>
        <taxon>asterids</taxon>
        <taxon>campanulids</taxon>
        <taxon>Asterales</taxon>
        <taxon>Asteraceae</taxon>
        <taxon>Asteroideae</taxon>
        <taxon>Anthemideae</taxon>
        <taxon>Artemisiinae</taxon>
        <taxon>Artemisia</taxon>
    </lineage>
</organism>
<sequence>MLKSLAKGILNDTSAKKRSTSMLAKLMGRDGLYSARPIHKQEIRLSDRSSKMITMEQQNVCEDLEASHLANQSHSLQPCTRMKIHINEMMIIQEDGEELISGSNKTESNRRMNDSNSNLLRKPDPLFAKHQHDQKDTPSSSLCNHIALRPNARHTVNHKFQKEAEEIRSFHDPLAHLSNKSSRRKLARKLVFDSDIPQQNIVVLKPNGNCGDGILHMTSRITFDRNDRLTHSLSNMSEPSLFMEAKNRMLERLQAAGTKEHVEKDDREVGLVDVKNVFASPAGLGICRNGLLPSSHNKNHKMKVYHENDADEKVVVYTDPRNDMASKKLRYNKRCESSKPSVTANNEFGNYLPKTHFRQLAKISIENKSTVERQMPIYDIDNGVSNEAFSADAVTSCEIQESSESMSKLNLKLSSSMVEDINFSEADEHSSKCLQVSGLASEYSGSVQQIDHSDQSSLTDVPPLEDVLSDPDCFEKLESRLQELKKQLHLFELESKSTSNNLTFTPKVKQLRQQSSLAVPDSVSLETLFMTHILKTSEKYDNDLDTFSSSWQTIHHPKDPRLFHRMTKYYFEGTMASRSEQSLLYDYIEETFFRTSKSMVAYPWVNPGKRESQMTLNKFKTEDQMLKVIDEIEKEDAEDFSAISYEKDPEWLHQTNEIDILGKIIAEALLNDLVLEVIQL</sequence>
<proteinExistence type="predicted"/>
<name>A0A2U1NHL5_ARTAN</name>
<feature type="domain" description="DUF4378" evidence="2">
    <location>
        <begin position="529"/>
        <end position="676"/>
    </location>
</feature>
<dbReference type="STRING" id="35608.A0A2U1NHL5"/>
<protein>
    <recommendedName>
        <fullName evidence="2">DUF4378 domain-containing protein</fullName>
    </recommendedName>
</protein>
<dbReference type="EMBL" id="PKPP01002807">
    <property type="protein sequence ID" value="PWA72999.1"/>
    <property type="molecule type" value="Genomic_DNA"/>
</dbReference>
<dbReference type="InterPro" id="IPR025486">
    <property type="entry name" value="DUF4378"/>
</dbReference>
<dbReference type="AlphaFoldDB" id="A0A2U1NHL5"/>
<reference evidence="3 4" key="1">
    <citation type="journal article" date="2018" name="Mol. Plant">
        <title>The genome of Artemisia annua provides insight into the evolution of Asteraceae family and artemisinin biosynthesis.</title>
        <authorList>
            <person name="Shen Q."/>
            <person name="Zhang L."/>
            <person name="Liao Z."/>
            <person name="Wang S."/>
            <person name="Yan T."/>
            <person name="Shi P."/>
            <person name="Liu M."/>
            <person name="Fu X."/>
            <person name="Pan Q."/>
            <person name="Wang Y."/>
            <person name="Lv Z."/>
            <person name="Lu X."/>
            <person name="Zhang F."/>
            <person name="Jiang W."/>
            <person name="Ma Y."/>
            <person name="Chen M."/>
            <person name="Hao X."/>
            <person name="Li L."/>
            <person name="Tang Y."/>
            <person name="Lv G."/>
            <person name="Zhou Y."/>
            <person name="Sun X."/>
            <person name="Brodelius P.E."/>
            <person name="Rose J.K.C."/>
            <person name="Tang K."/>
        </authorList>
    </citation>
    <scope>NUCLEOTIDE SEQUENCE [LARGE SCALE GENOMIC DNA]</scope>
    <source>
        <strain evidence="4">cv. Huhao1</strain>
        <tissue evidence="3">Leaf</tissue>
    </source>
</reference>
<keyword evidence="1" id="KW-0175">Coiled coil</keyword>
<evidence type="ECO:0000313" key="3">
    <source>
        <dbReference type="EMBL" id="PWA72999.1"/>
    </source>
</evidence>
<feature type="coiled-coil region" evidence="1">
    <location>
        <begin position="474"/>
        <end position="501"/>
    </location>
</feature>
<keyword evidence="4" id="KW-1185">Reference proteome</keyword>
<dbReference type="OrthoDB" id="1657933at2759"/>
<evidence type="ECO:0000259" key="2">
    <source>
        <dbReference type="Pfam" id="PF14309"/>
    </source>
</evidence>
<dbReference type="Pfam" id="PF14309">
    <property type="entry name" value="DUF4378"/>
    <property type="match status" value="1"/>
</dbReference>
<accession>A0A2U1NHL5</accession>
<dbReference type="PANTHER" id="PTHR46836:SF8">
    <property type="entry name" value="AFADIN"/>
    <property type="match status" value="1"/>
</dbReference>
<comment type="caution">
    <text evidence="3">The sequence shown here is derived from an EMBL/GenBank/DDBJ whole genome shotgun (WGS) entry which is preliminary data.</text>
</comment>
<evidence type="ECO:0000313" key="4">
    <source>
        <dbReference type="Proteomes" id="UP000245207"/>
    </source>
</evidence>
<gene>
    <name evidence="3" type="ORF">CTI12_AA241910</name>
</gene>
<dbReference type="PANTHER" id="PTHR46836">
    <property type="entry name" value="AFADIN"/>
    <property type="match status" value="1"/>
</dbReference>
<evidence type="ECO:0000256" key="1">
    <source>
        <dbReference type="SAM" id="Coils"/>
    </source>
</evidence>